<protein>
    <submittedName>
        <fullName evidence="1">Uncharacterized protein</fullName>
    </submittedName>
</protein>
<comment type="caution">
    <text evidence="1">The sequence shown here is derived from an EMBL/GenBank/DDBJ whole genome shotgun (WGS) entry which is preliminary data.</text>
</comment>
<sequence length="258" mass="29975">MKDSISKDLAEFHSMLLEAFEENAMYFNKCSWVTKNIGDHLDYLCMEYEYGISAIEPHKVRTMTRDTIETHFPTDLEHHVTPCDMANDYAIVVENNDKNEGETSLIIPIDFRDLTLSDDFGDLTLCVSVKNGLTPFYWFDTGQHTFQPKHNLGIDCSQFATQNAGETHPRVLAIKLSDWKQLSRVEIGVETFNAMYFDKCKWVIENIGDHLDYLCMEYECGISAIELHSYDNKVETEFIISTIFLCKIFEYQLRIVRR</sequence>
<reference evidence="1 2" key="1">
    <citation type="submission" date="2020-09" db="EMBL/GenBank/DDBJ databases">
        <title>De no assembly of potato wild relative species, Solanum commersonii.</title>
        <authorList>
            <person name="Cho K."/>
        </authorList>
    </citation>
    <scope>NUCLEOTIDE SEQUENCE [LARGE SCALE GENOMIC DNA]</scope>
    <source>
        <strain evidence="1">LZ3.2</strain>
        <tissue evidence="1">Leaf</tissue>
    </source>
</reference>
<accession>A0A9J5WL23</accession>
<dbReference type="AlphaFoldDB" id="A0A9J5WL23"/>
<dbReference type="EMBL" id="JACXVP010000011">
    <property type="protein sequence ID" value="KAG5576085.1"/>
    <property type="molecule type" value="Genomic_DNA"/>
</dbReference>
<evidence type="ECO:0000313" key="1">
    <source>
        <dbReference type="EMBL" id="KAG5576085.1"/>
    </source>
</evidence>
<organism evidence="1 2">
    <name type="scientific">Solanum commersonii</name>
    <name type="common">Commerson's wild potato</name>
    <name type="synonym">Commerson's nightshade</name>
    <dbReference type="NCBI Taxonomy" id="4109"/>
    <lineage>
        <taxon>Eukaryota</taxon>
        <taxon>Viridiplantae</taxon>
        <taxon>Streptophyta</taxon>
        <taxon>Embryophyta</taxon>
        <taxon>Tracheophyta</taxon>
        <taxon>Spermatophyta</taxon>
        <taxon>Magnoliopsida</taxon>
        <taxon>eudicotyledons</taxon>
        <taxon>Gunneridae</taxon>
        <taxon>Pentapetalae</taxon>
        <taxon>asterids</taxon>
        <taxon>lamiids</taxon>
        <taxon>Solanales</taxon>
        <taxon>Solanaceae</taxon>
        <taxon>Solanoideae</taxon>
        <taxon>Solaneae</taxon>
        <taxon>Solanum</taxon>
    </lineage>
</organism>
<proteinExistence type="predicted"/>
<evidence type="ECO:0000313" key="2">
    <source>
        <dbReference type="Proteomes" id="UP000824120"/>
    </source>
</evidence>
<name>A0A9J5WL23_SOLCO</name>
<dbReference type="Proteomes" id="UP000824120">
    <property type="component" value="Chromosome 11"/>
</dbReference>
<keyword evidence="2" id="KW-1185">Reference proteome</keyword>
<dbReference type="OrthoDB" id="10363327at2759"/>
<gene>
    <name evidence="1" type="ORF">H5410_056219</name>
</gene>